<dbReference type="Pfam" id="PF13151">
    <property type="entry name" value="DUF3990"/>
    <property type="match status" value="1"/>
</dbReference>
<sequence length="291" mass="33127">MQTFIKQIRTYLNMSQTEFAEQLNVTFATVNRWENGRTVPNKLAQSKMYDLCKEKSVPVYDMTLKKISEAVEAVSPERNRILLYHGSKAGIEGKIEPKSRKQCDFGKGFYMGTNPSQALTLICDYEKSKFYIVSIDTDKLAQIEVPADIDWAMLVAYHRGRMEKINGTDFYNKYRDMTADKDLVIGNIANDRMFFVIDNFFVGNVTDTALVNSLSALQLGKQYVAVSQKGCDAVRIEAEISLSYIERLFVKNTAEENRAKGISLANDICRNYRREGLFFDEILDKAKDGGQ</sequence>
<organism evidence="2 3">
    <name type="scientific">Candidatus Egerieimonas intestinavium</name>
    <dbReference type="NCBI Taxonomy" id="2840777"/>
    <lineage>
        <taxon>Bacteria</taxon>
        <taxon>Bacillati</taxon>
        <taxon>Bacillota</taxon>
        <taxon>Clostridia</taxon>
        <taxon>Lachnospirales</taxon>
        <taxon>Lachnospiraceae</taxon>
        <taxon>Lachnospiraceae incertae sedis</taxon>
        <taxon>Candidatus Egerieimonas</taxon>
    </lineage>
</organism>
<dbReference type="CDD" id="cd00093">
    <property type="entry name" value="HTH_XRE"/>
    <property type="match status" value="1"/>
</dbReference>
<evidence type="ECO:0000259" key="1">
    <source>
        <dbReference type="PROSITE" id="PS50943"/>
    </source>
</evidence>
<gene>
    <name evidence="2" type="ORF">IAB98_02855</name>
</gene>
<reference evidence="2" key="1">
    <citation type="submission" date="2020-10" db="EMBL/GenBank/DDBJ databases">
        <authorList>
            <person name="Gilroy R."/>
        </authorList>
    </citation>
    <scope>NUCLEOTIDE SEQUENCE</scope>
    <source>
        <strain evidence="2">ChiSxjej1B13-7041</strain>
    </source>
</reference>
<dbReference type="InterPro" id="IPR001387">
    <property type="entry name" value="Cro/C1-type_HTH"/>
</dbReference>
<dbReference type="GO" id="GO:0003677">
    <property type="term" value="F:DNA binding"/>
    <property type="evidence" value="ECO:0007669"/>
    <property type="project" value="InterPro"/>
</dbReference>
<dbReference type="SMART" id="SM00530">
    <property type="entry name" value="HTH_XRE"/>
    <property type="match status" value="1"/>
</dbReference>
<dbReference type="AlphaFoldDB" id="A0A9D1EIF7"/>
<dbReference type="Proteomes" id="UP000886841">
    <property type="component" value="Unassembled WGS sequence"/>
</dbReference>
<reference evidence="2" key="2">
    <citation type="journal article" date="2021" name="PeerJ">
        <title>Extensive microbial diversity within the chicken gut microbiome revealed by metagenomics and culture.</title>
        <authorList>
            <person name="Gilroy R."/>
            <person name="Ravi A."/>
            <person name="Getino M."/>
            <person name="Pursley I."/>
            <person name="Horton D.L."/>
            <person name="Alikhan N.F."/>
            <person name="Baker D."/>
            <person name="Gharbi K."/>
            <person name="Hall N."/>
            <person name="Watson M."/>
            <person name="Adriaenssens E.M."/>
            <person name="Foster-Nyarko E."/>
            <person name="Jarju S."/>
            <person name="Secka A."/>
            <person name="Antonio M."/>
            <person name="Oren A."/>
            <person name="Chaudhuri R.R."/>
            <person name="La Ragione R."/>
            <person name="Hildebrand F."/>
            <person name="Pallen M.J."/>
        </authorList>
    </citation>
    <scope>NUCLEOTIDE SEQUENCE</scope>
    <source>
        <strain evidence="2">ChiSxjej1B13-7041</strain>
    </source>
</reference>
<evidence type="ECO:0000313" key="3">
    <source>
        <dbReference type="Proteomes" id="UP000886841"/>
    </source>
</evidence>
<dbReference type="PROSITE" id="PS50943">
    <property type="entry name" value="HTH_CROC1"/>
    <property type="match status" value="1"/>
</dbReference>
<name>A0A9D1EIF7_9FIRM</name>
<protein>
    <submittedName>
        <fullName evidence="2">DUF3990 domain-containing protein</fullName>
    </submittedName>
</protein>
<proteinExistence type="predicted"/>
<dbReference type="Pfam" id="PF01381">
    <property type="entry name" value="HTH_3"/>
    <property type="match status" value="1"/>
</dbReference>
<dbReference type="InterPro" id="IPR025051">
    <property type="entry name" value="DUF3990"/>
</dbReference>
<feature type="domain" description="HTH cro/C1-type" evidence="1">
    <location>
        <begin position="5"/>
        <end position="41"/>
    </location>
</feature>
<dbReference type="SUPFAM" id="SSF47413">
    <property type="entry name" value="lambda repressor-like DNA-binding domains"/>
    <property type="match status" value="1"/>
</dbReference>
<dbReference type="EMBL" id="DVHU01000023">
    <property type="protein sequence ID" value="HIR92346.1"/>
    <property type="molecule type" value="Genomic_DNA"/>
</dbReference>
<evidence type="ECO:0000313" key="2">
    <source>
        <dbReference type="EMBL" id="HIR92346.1"/>
    </source>
</evidence>
<dbReference type="InterPro" id="IPR010982">
    <property type="entry name" value="Lambda_DNA-bd_dom_sf"/>
</dbReference>
<dbReference type="Gene3D" id="1.10.260.40">
    <property type="entry name" value="lambda repressor-like DNA-binding domains"/>
    <property type="match status" value="1"/>
</dbReference>
<comment type="caution">
    <text evidence="2">The sequence shown here is derived from an EMBL/GenBank/DDBJ whole genome shotgun (WGS) entry which is preliminary data.</text>
</comment>
<accession>A0A9D1EIF7</accession>